<dbReference type="Gene3D" id="2.40.350.10">
    <property type="entry name" value="SO1590-like"/>
    <property type="match status" value="1"/>
</dbReference>
<evidence type="ECO:0008006" key="4">
    <source>
        <dbReference type="Google" id="ProtNLM"/>
    </source>
</evidence>
<gene>
    <name evidence="2" type="ORF">SAMN04487820_102274</name>
</gene>
<evidence type="ECO:0000313" key="2">
    <source>
        <dbReference type="EMBL" id="SDJ82964.1"/>
    </source>
</evidence>
<evidence type="ECO:0000256" key="1">
    <source>
        <dbReference type="SAM" id="MobiDB-lite"/>
    </source>
</evidence>
<dbReference type="Proteomes" id="UP000199213">
    <property type="component" value="Unassembled WGS sequence"/>
</dbReference>
<dbReference type="SUPFAM" id="SSF159238">
    <property type="entry name" value="SO1590-like"/>
    <property type="match status" value="1"/>
</dbReference>
<accession>A0A1G8WXM0</accession>
<keyword evidence="3" id="KW-1185">Reference proteome</keyword>
<protein>
    <recommendedName>
        <fullName evidence="4">DUF3224 domain-containing protein</fullName>
    </recommendedName>
</protein>
<evidence type="ECO:0000313" key="3">
    <source>
        <dbReference type="Proteomes" id="UP000199213"/>
    </source>
</evidence>
<organism evidence="2 3">
    <name type="scientific">Actinopolyspora mzabensis</name>
    <dbReference type="NCBI Taxonomy" id="995066"/>
    <lineage>
        <taxon>Bacteria</taxon>
        <taxon>Bacillati</taxon>
        <taxon>Actinomycetota</taxon>
        <taxon>Actinomycetes</taxon>
        <taxon>Actinopolysporales</taxon>
        <taxon>Actinopolysporaceae</taxon>
        <taxon>Actinopolyspora</taxon>
    </lineage>
</organism>
<dbReference type="InterPro" id="IPR021607">
    <property type="entry name" value="DUF3224"/>
</dbReference>
<name>A0A1G8WXM0_ACTMZ</name>
<reference evidence="3" key="1">
    <citation type="submission" date="2016-10" db="EMBL/GenBank/DDBJ databases">
        <authorList>
            <person name="Varghese N."/>
            <person name="Submissions S."/>
        </authorList>
    </citation>
    <scope>NUCLEOTIDE SEQUENCE [LARGE SCALE GENOMIC DNA]</scope>
    <source>
        <strain evidence="3">DSM 45460</strain>
    </source>
</reference>
<feature type="region of interest" description="Disordered" evidence="1">
    <location>
        <begin position="1"/>
        <end position="22"/>
    </location>
</feature>
<sequence length="141" mass="15045">MSDVSASFPGMTEQQATHELEAPFEITEWNETVYEEPVEGPKLTRITIRKRYHGTIEGSGVVEVLTAQGAAGAGYVASERVAGTIDGRQGTFVIQHGGLAEGAHQNSYGNIVPTSGTGELTNISGHAKEVQREVLTLVYSL</sequence>
<proteinExistence type="predicted"/>
<dbReference type="EMBL" id="FNFM01000002">
    <property type="protein sequence ID" value="SDJ82964.1"/>
    <property type="molecule type" value="Genomic_DNA"/>
</dbReference>
<dbReference type="Pfam" id="PF11528">
    <property type="entry name" value="DUF3224"/>
    <property type="match status" value="1"/>
</dbReference>
<dbReference type="AlphaFoldDB" id="A0A1G8WXM0"/>
<dbReference type="InterPro" id="IPR023159">
    <property type="entry name" value="SO1590-like_sf"/>
</dbReference>